<accession>A0ACC1Y1K6</accession>
<evidence type="ECO:0000313" key="2">
    <source>
        <dbReference type="Proteomes" id="UP001164539"/>
    </source>
</evidence>
<keyword evidence="2" id="KW-1185">Reference proteome</keyword>
<gene>
    <name evidence="1" type="ORF">OWV82_012438</name>
</gene>
<dbReference type="EMBL" id="CM051399">
    <property type="protein sequence ID" value="KAJ4717581.1"/>
    <property type="molecule type" value="Genomic_DNA"/>
</dbReference>
<organism evidence="1 2">
    <name type="scientific">Melia azedarach</name>
    <name type="common">Chinaberry tree</name>
    <dbReference type="NCBI Taxonomy" id="155640"/>
    <lineage>
        <taxon>Eukaryota</taxon>
        <taxon>Viridiplantae</taxon>
        <taxon>Streptophyta</taxon>
        <taxon>Embryophyta</taxon>
        <taxon>Tracheophyta</taxon>
        <taxon>Spermatophyta</taxon>
        <taxon>Magnoliopsida</taxon>
        <taxon>eudicotyledons</taxon>
        <taxon>Gunneridae</taxon>
        <taxon>Pentapetalae</taxon>
        <taxon>rosids</taxon>
        <taxon>malvids</taxon>
        <taxon>Sapindales</taxon>
        <taxon>Meliaceae</taxon>
        <taxon>Melia</taxon>
    </lineage>
</organism>
<proteinExistence type="predicted"/>
<name>A0ACC1Y1K6_MELAZ</name>
<evidence type="ECO:0000313" key="1">
    <source>
        <dbReference type="EMBL" id="KAJ4717581.1"/>
    </source>
</evidence>
<protein>
    <submittedName>
        <fullName evidence="1">Zinc finger BED domain-containing protein RICESLEEPER</fullName>
    </submittedName>
</protein>
<sequence>MKFKNFVDADVNEYKKTEFESYLEDRVLPDHESFDILGWWKANQYKYALLSKIARDILVILVSTVASESTFSAAGRVVSLHRNRLHPNTVEALMCTQSWLRNDKRLILTSIKNVTSTFMEGDIEDFKKDEEES</sequence>
<reference evidence="1 2" key="1">
    <citation type="journal article" date="2023" name="Science">
        <title>Complex scaffold remodeling in plant triterpene biosynthesis.</title>
        <authorList>
            <person name="De La Pena R."/>
            <person name="Hodgson H."/>
            <person name="Liu J.C."/>
            <person name="Stephenson M.J."/>
            <person name="Martin A.C."/>
            <person name="Owen C."/>
            <person name="Harkess A."/>
            <person name="Leebens-Mack J."/>
            <person name="Jimenez L.E."/>
            <person name="Osbourn A."/>
            <person name="Sattely E.S."/>
        </authorList>
    </citation>
    <scope>NUCLEOTIDE SEQUENCE [LARGE SCALE GENOMIC DNA]</scope>
    <source>
        <strain evidence="2">cv. JPN11</strain>
        <tissue evidence="1">Leaf</tissue>
    </source>
</reference>
<dbReference type="Proteomes" id="UP001164539">
    <property type="component" value="Chromosome 6"/>
</dbReference>
<comment type="caution">
    <text evidence="1">The sequence shown here is derived from an EMBL/GenBank/DDBJ whole genome shotgun (WGS) entry which is preliminary data.</text>
</comment>